<organism evidence="1">
    <name type="scientific">uncultured Dysgonomonas sp</name>
    <dbReference type="NCBI Taxonomy" id="206096"/>
    <lineage>
        <taxon>Bacteria</taxon>
        <taxon>Pseudomonadati</taxon>
        <taxon>Bacteroidota</taxon>
        <taxon>Bacteroidia</taxon>
        <taxon>Bacteroidales</taxon>
        <taxon>Dysgonomonadaceae</taxon>
        <taxon>Dysgonomonas</taxon>
        <taxon>environmental samples</taxon>
    </lineage>
</organism>
<name>A0A212JLP5_9BACT</name>
<dbReference type="EMBL" id="FLUL01000001">
    <property type="protein sequence ID" value="SBW00331.1"/>
    <property type="molecule type" value="Genomic_DNA"/>
</dbReference>
<sequence>MIHGITNILNIIDLLSDDLKKECSIICGESSIEAVGKYHTNFKGENLSSRITFMTSSTFRGIDIKEQFHLISVANHLRPHTLLSTTNLTQIAGRCRHKCKIYSETIIYNTKGSKEIDLDDYQRALLEDAQSTIELVNNLNKKRNIKIVSLDKMRESLIDNTAVKIGEKFIPITRKNIYGEFVISYLNIDALTEIKYLET</sequence>
<gene>
    <name evidence="1" type="ORF">KL86DYS2_11830</name>
</gene>
<reference evidence="1" key="1">
    <citation type="submission" date="2016-04" db="EMBL/GenBank/DDBJ databases">
        <authorList>
            <person name="Evans L.H."/>
            <person name="Alamgir A."/>
            <person name="Owens N."/>
            <person name="Weber N.D."/>
            <person name="Virtaneva K."/>
            <person name="Barbian K."/>
            <person name="Babar A."/>
            <person name="Rosenke K."/>
        </authorList>
    </citation>
    <scope>NUCLEOTIDE SEQUENCE</scope>
    <source>
        <strain evidence="1">86-2</strain>
    </source>
</reference>
<evidence type="ECO:0008006" key="2">
    <source>
        <dbReference type="Google" id="ProtNLM"/>
    </source>
</evidence>
<evidence type="ECO:0000313" key="1">
    <source>
        <dbReference type="EMBL" id="SBW00331.1"/>
    </source>
</evidence>
<proteinExistence type="predicted"/>
<accession>A0A212JLP5</accession>
<dbReference type="RefSeq" id="WP_296949310.1">
    <property type="nucleotide sequence ID" value="NZ_LT599021.1"/>
</dbReference>
<dbReference type="AlphaFoldDB" id="A0A212JLP5"/>
<protein>
    <recommendedName>
        <fullName evidence="2">Helicase C-terminal domain-containing protein</fullName>
    </recommendedName>
</protein>